<dbReference type="Proteomes" id="UP000538666">
    <property type="component" value="Unassembled WGS sequence"/>
</dbReference>
<feature type="domain" description="Integrase catalytic" evidence="1">
    <location>
        <begin position="45"/>
        <end position="206"/>
    </location>
</feature>
<reference evidence="2 3" key="1">
    <citation type="submission" date="2020-08" db="EMBL/GenBank/DDBJ databases">
        <title>Genomic Encyclopedia of Type Strains, Phase IV (KMG-IV): sequencing the most valuable type-strain genomes for metagenomic binning, comparative biology and taxonomic classification.</title>
        <authorList>
            <person name="Goeker M."/>
        </authorList>
    </citation>
    <scope>NUCLEOTIDE SEQUENCE [LARGE SCALE GENOMIC DNA]</scope>
    <source>
        <strain evidence="2 3">DSM 103733</strain>
    </source>
</reference>
<keyword evidence="3" id="KW-1185">Reference proteome</keyword>
<dbReference type="EMBL" id="JACHEK010000003">
    <property type="protein sequence ID" value="MBB6143693.1"/>
    <property type="molecule type" value="Genomic_DNA"/>
</dbReference>
<dbReference type="Gene3D" id="3.30.420.10">
    <property type="entry name" value="Ribonuclease H-like superfamily/Ribonuclease H"/>
    <property type="match status" value="1"/>
</dbReference>
<evidence type="ECO:0000313" key="2">
    <source>
        <dbReference type="EMBL" id="MBB6143693.1"/>
    </source>
</evidence>
<dbReference type="InterPro" id="IPR048020">
    <property type="entry name" value="Transpos_IS3"/>
</dbReference>
<dbReference type="AlphaFoldDB" id="A0A841JQP0"/>
<protein>
    <submittedName>
        <fullName evidence="2">Putative transposase</fullName>
    </submittedName>
</protein>
<evidence type="ECO:0000259" key="1">
    <source>
        <dbReference type="PROSITE" id="PS50994"/>
    </source>
</evidence>
<name>A0A841JQP0_9BACT</name>
<comment type="caution">
    <text evidence="2">The sequence shown here is derived from an EMBL/GenBank/DDBJ whole genome shotgun (WGS) entry which is preliminary data.</text>
</comment>
<dbReference type="PROSITE" id="PS50994">
    <property type="entry name" value="INTEGRASE"/>
    <property type="match status" value="1"/>
</dbReference>
<dbReference type="SUPFAM" id="SSF53098">
    <property type="entry name" value="Ribonuclease H-like"/>
    <property type="match status" value="1"/>
</dbReference>
<dbReference type="GO" id="GO:0003676">
    <property type="term" value="F:nucleic acid binding"/>
    <property type="evidence" value="ECO:0007669"/>
    <property type="project" value="InterPro"/>
</dbReference>
<evidence type="ECO:0000313" key="3">
    <source>
        <dbReference type="Proteomes" id="UP000538666"/>
    </source>
</evidence>
<dbReference type="InterPro" id="IPR036397">
    <property type="entry name" value="RNaseH_sf"/>
</dbReference>
<accession>A0A841JQP0</accession>
<dbReference type="InterPro" id="IPR012337">
    <property type="entry name" value="RNaseH-like_sf"/>
</dbReference>
<dbReference type="InterPro" id="IPR001584">
    <property type="entry name" value="Integrase_cat-core"/>
</dbReference>
<sequence length="222" mass="25672">MLLNREGWQVGKDLVYRLYKEEGLGLRKRPTGRRRAVVHRQERFRPTGPNQVWAMDFVADQLSDGRRFRSLAVVDIYTRESLAIECGQSLRGEDVVRVLNRVKEQRGLPQLLFCDNGSEFTGQIMDLWAYRNGVKIDFSRPGKPTDNAFCESFNGTFRAECLDTNWFQSLAEAKQVIEAWREEYNVSRPHRALADRTPAEFASQIALKRDLTETKTGQRLTQ</sequence>
<organism evidence="2 3">
    <name type="scientific">Silvibacterium bohemicum</name>
    <dbReference type="NCBI Taxonomy" id="1577686"/>
    <lineage>
        <taxon>Bacteria</taxon>
        <taxon>Pseudomonadati</taxon>
        <taxon>Acidobacteriota</taxon>
        <taxon>Terriglobia</taxon>
        <taxon>Terriglobales</taxon>
        <taxon>Acidobacteriaceae</taxon>
        <taxon>Silvibacterium</taxon>
    </lineage>
</organism>
<dbReference type="PANTHER" id="PTHR47515:SF1">
    <property type="entry name" value="BLR2054 PROTEIN"/>
    <property type="match status" value="1"/>
</dbReference>
<dbReference type="NCBIfam" id="NF033516">
    <property type="entry name" value="transpos_IS3"/>
    <property type="match status" value="1"/>
</dbReference>
<dbReference type="Pfam" id="PF13683">
    <property type="entry name" value="rve_3"/>
    <property type="match status" value="1"/>
</dbReference>
<proteinExistence type="predicted"/>
<dbReference type="PANTHER" id="PTHR47515">
    <property type="entry name" value="LOW CALCIUM RESPONSE LOCUS PROTEIN T"/>
    <property type="match status" value="1"/>
</dbReference>
<gene>
    <name evidence="2" type="ORF">HNQ77_001642</name>
</gene>
<dbReference type="GO" id="GO:0015074">
    <property type="term" value="P:DNA integration"/>
    <property type="evidence" value="ECO:0007669"/>
    <property type="project" value="InterPro"/>
</dbReference>